<proteinExistence type="predicted"/>
<evidence type="ECO:0000313" key="3">
    <source>
        <dbReference type="EMBL" id="KDQ15567.1"/>
    </source>
</evidence>
<dbReference type="InterPro" id="IPR048519">
    <property type="entry name" value="Gfd2/YDR514C-like_C"/>
</dbReference>
<feature type="region of interest" description="Disordered" evidence="1">
    <location>
        <begin position="438"/>
        <end position="670"/>
    </location>
</feature>
<feature type="domain" description="Gfd2/YDR514C-like C-terminal" evidence="2">
    <location>
        <begin position="159"/>
        <end position="353"/>
    </location>
</feature>
<dbReference type="PANTHER" id="PTHR28083">
    <property type="entry name" value="GOOD FOR FULL DBP5 ACTIVITY PROTEIN 2"/>
    <property type="match status" value="1"/>
</dbReference>
<reference evidence="4" key="1">
    <citation type="journal article" date="2014" name="Proc. Natl. Acad. Sci. U.S.A.">
        <title>Extensive sampling of basidiomycete genomes demonstrates inadequacy of the white-rot/brown-rot paradigm for wood decay fungi.</title>
        <authorList>
            <person name="Riley R."/>
            <person name="Salamov A.A."/>
            <person name="Brown D.W."/>
            <person name="Nagy L.G."/>
            <person name="Floudas D."/>
            <person name="Held B.W."/>
            <person name="Levasseur A."/>
            <person name="Lombard V."/>
            <person name="Morin E."/>
            <person name="Otillar R."/>
            <person name="Lindquist E.A."/>
            <person name="Sun H."/>
            <person name="LaButti K.M."/>
            <person name="Schmutz J."/>
            <person name="Jabbour D."/>
            <person name="Luo H."/>
            <person name="Baker S.E."/>
            <person name="Pisabarro A.G."/>
            <person name="Walton J.D."/>
            <person name="Blanchette R.A."/>
            <person name="Henrissat B."/>
            <person name="Martin F."/>
            <person name="Cullen D."/>
            <person name="Hibbett D.S."/>
            <person name="Grigoriev I.V."/>
        </authorList>
    </citation>
    <scope>NUCLEOTIDE SEQUENCE [LARGE SCALE GENOMIC DNA]</scope>
    <source>
        <strain evidence="4">FD-172 SS1</strain>
    </source>
</reference>
<feature type="compositionally biased region" description="Low complexity" evidence="1">
    <location>
        <begin position="631"/>
        <end position="641"/>
    </location>
</feature>
<feature type="compositionally biased region" description="Polar residues" evidence="1">
    <location>
        <begin position="498"/>
        <end position="508"/>
    </location>
</feature>
<protein>
    <recommendedName>
        <fullName evidence="2">Gfd2/YDR514C-like C-terminal domain-containing protein</fullName>
    </recommendedName>
</protein>
<gene>
    <name evidence="3" type="ORF">BOTBODRAFT_31459</name>
</gene>
<dbReference type="PANTHER" id="PTHR28083:SF1">
    <property type="entry name" value="GOOD FOR FULL DBP5 ACTIVITY PROTEIN 2"/>
    <property type="match status" value="1"/>
</dbReference>
<evidence type="ECO:0000259" key="2">
    <source>
        <dbReference type="Pfam" id="PF21762"/>
    </source>
</evidence>
<dbReference type="InterPro" id="IPR040151">
    <property type="entry name" value="Gfd2/YDR514C-like"/>
</dbReference>
<dbReference type="InParanoid" id="A0A067MUL2"/>
<dbReference type="EMBL" id="KL198031">
    <property type="protein sequence ID" value="KDQ15567.1"/>
    <property type="molecule type" value="Genomic_DNA"/>
</dbReference>
<evidence type="ECO:0000313" key="4">
    <source>
        <dbReference type="Proteomes" id="UP000027195"/>
    </source>
</evidence>
<dbReference type="AlphaFoldDB" id="A0A067MUL2"/>
<feature type="compositionally biased region" description="Gly residues" evidence="1">
    <location>
        <begin position="535"/>
        <end position="551"/>
    </location>
</feature>
<dbReference type="OrthoDB" id="5953249at2759"/>
<dbReference type="Pfam" id="PF21762">
    <property type="entry name" value="DEDDh_C"/>
    <property type="match status" value="1"/>
</dbReference>
<name>A0A067MUL2_BOTB1</name>
<feature type="compositionally biased region" description="Gly residues" evidence="1">
    <location>
        <begin position="448"/>
        <end position="457"/>
    </location>
</feature>
<dbReference type="GO" id="GO:0005634">
    <property type="term" value="C:nucleus"/>
    <property type="evidence" value="ECO:0007669"/>
    <property type="project" value="TreeGrafter"/>
</dbReference>
<feature type="compositionally biased region" description="Polar residues" evidence="1">
    <location>
        <begin position="586"/>
        <end position="601"/>
    </location>
</feature>
<sequence length="681" mass="72326">MSGSDFTLVQVQGWEWDLHSVYAAYLGHFQTYNIPWYDRSWGNLFVSFDAFLSFGWPVVVVTDSRTGRAHIVTRSSSVLSFSRMVKTRFGEHLPKIDNMLHVTPFEQTPRHLRTLNDYNSYRKLYASLPAAVLSALKARARHGDPKTIQKLWEAKDKTFLSLRFEWSEKSLVVLEAGFAAVRCAPLDALGVWPPVPDANYRKGHFIVQEYVDKVRNKQRPTFPWEYAFGESQVVNKSKLTDILQAVIDSHSSPDSETLPNTLVFVGHGIAQDLERLTELKIKLPNNTVIIDTAAYERQLHLATSANESSRTSPTRAETPLISLSKLLRNLSIPVQCPVRNSGNSSFLTLLAMQWMLGAPTKVPSTIPPSAAAAAAASSQYMRGVAPYGAMGMNMTGQAVPFGAGMVGYPATLHPPSMYRLPSGGSAFSFGSGPGGAMPVVSHSTGNGNTNGGSGPTSGPGSSASGGIVSRGRSPMPISTSNGMNSPTTPGSGSGSGFQLASPNLNPNTLAAMMAGRGDSQSPPLEPPPPLRLDVGGSGRRGSFSGSGGSGPPTGTRTAMSSPGFVNGEEQRGFRLGQSPSKPQPQGRRSMSANASRATSPVSRGPNGSVGLSGKGSVGNLKGNGSGGSATQQQQQQQQQQQRRTSPPSGHPLKNELSASSPAPKVQEGALRQRLASLVMGA</sequence>
<dbReference type="Proteomes" id="UP000027195">
    <property type="component" value="Unassembled WGS sequence"/>
</dbReference>
<evidence type="ECO:0000256" key="1">
    <source>
        <dbReference type="SAM" id="MobiDB-lite"/>
    </source>
</evidence>
<organism evidence="3 4">
    <name type="scientific">Botryobasidium botryosum (strain FD-172 SS1)</name>
    <dbReference type="NCBI Taxonomy" id="930990"/>
    <lineage>
        <taxon>Eukaryota</taxon>
        <taxon>Fungi</taxon>
        <taxon>Dikarya</taxon>
        <taxon>Basidiomycota</taxon>
        <taxon>Agaricomycotina</taxon>
        <taxon>Agaricomycetes</taxon>
        <taxon>Cantharellales</taxon>
        <taxon>Botryobasidiaceae</taxon>
        <taxon>Botryobasidium</taxon>
    </lineage>
</organism>
<dbReference type="STRING" id="930990.A0A067MUL2"/>
<feature type="compositionally biased region" description="Gly residues" evidence="1">
    <location>
        <begin position="610"/>
        <end position="627"/>
    </location>
</feature>
<accession>A0A067MUL2</accession>
<dbReference type="HOGENOM" id="CLU_376426_0_0_1"/>
<keyword evidence="4" id="KW-1185">Reference proteome</keyword>